<dbReference type="InterPro" id="IPR011701">
    <property type="entry name" value="MFS"/>
</dbReference>
<accession>A0AAE4CKK1</accession>
<evidence type="ECO:0000259" key="7">
    <source>
        <dbReference type="PROSITE" id="PS50850"/>
    </source>
</evidence>
<evidence type="ECO:0000256" key="3">
    <source>
        <dbReference type="ARBA" id="ARBA00022989"/>
    </source>
</evidence>
<feature type="transmembrane region" description="Helical" evidence="6">
    <location>
        <begin position="151"/>
        <end position="172"/>
    </location>
</feature>
<feature type="transmembrane region" description="Helical" evidence="6">
    <location>
        <begin position="117"/>
        <end position="139"/>
    </location>
</feature>
<feature type="transmembrane region" description="Helical" evidence="6">
    <location>
        <begin position="265"/>
        <end position="284"/>
    </location>
</feature>
<evidence type="ECO:0000256" key="5">
    <source>
        <dbReference type="SAM" id="MobiDB-lite"/>
    </source>
</evidence>
<feature type="transmembrane region" description="Helical" evidence="6">
    <location>
        <begin position="60"/>
        <end position="84"/>
    </location>
</feature>
<evidence type="ECO:0000313" key="9">
    <source>
        <dbReference type="Proteomes" id="UP001180845"/>
    </source>
</evidence>
<sequence>MRFRAESRSLGARSLDDEAPALRSRSFLMLLVATLGAFSGFVLLLPVVPLWAVEAGTSEVAAGATTGVFMLVTVLTQLGMPWLLRRFDHRLALGLGTFLIGVPAPLFALAAELWALLAVSGLRGVGFGLLTVTGSALVAELVPAPQRGRAAGLYGLAVGLPNAILLPVGVWLAEHMGFVPLFWIAGVLPIAAAIAVAGIAPARNHAARDGVARDEVARDGTDHPETGRGRNFPVGLLPPWLVMTAVSIVAGGVIAFLPLAVVSSIAPVALLAFGMATTGCRWLAGQVGDRFGSQAVLLPSVLMAVLGMAAVAVAAAGPAIVAVPGALVLGGGFGAVQNATLVLMFERARSGPASTAWNVAYDAGNGIGATGFGVLIGVVDYPATFSLAAVLVLCSVPFALLRSSTRAKARTGASP</sequence>
<keyword evidence="2 6" id="KW-0812">Transmembrane</keyword>
<dbReference type="PROSITE" id="PS50850">
    <property type="entry name" value="MFS"/>
    <property type="match status" value="1"/>
</dbReference>
<evidence type="ECO:0000256" key="4">
    <source>
        <dbReference type="ARBA" id="ARBA00023136"/>
    </source>
</evidence>
<dbReference type="InterPro" id="IPR020846">
    <property type="entry name" value="MFS_dom"/>
</dbReference>
<gene>
    <name evidence="8" type="ORF">JOF55_001361</name>
</gene>
<feature type="transmembrane region" description="Helical" evidence="6">
    <location>
        <begin position="27"/>
        <end position="48"/>
    </location>
</feature>
<evidence type="ECO:0000313" key="8">
    <source>
        <dbReference type="EMBL" id="MDR7301180.1"/>
    </source>
</evidence>
<evidence type="ECO:0000256" key="2">
    <source>
        <dbReference type="ARBA" id="ARBA00022692"/>
    </source>
</evidence>
<comment type="caution">
    <text evidence="8">The sequence shown here is derived from an EMBL/GenBank/DDBJ whole genome shotgun (WGS) entry which is preliminary data.</text>
</comment>
<dbReference type="SUPFAM" id="SSF103473">
    <property type="entry name" value="MFS general substrate transporter"/>
    <property type="match status" value="1"/>
</dbReference>
<dbReference type="Gene3D" id="1.20.1250.20">
    <property type="entry name" value="MFS general substrate transporter like domains"/>
    <property type="match status" value="1"/>
</dbReference>
<feature type="transmembrane region" description="Helical" evidence="6">
    <location>
        <begin position="357"/>
        <end position="377"/>
    </location>
</feature>
<dbReference type="Pfam" id="PF07690">
    <property type="entry name" value="MFS_1"/>
    <property type="match status" value="1"/>
</dbReference>
<protein>
    <submittedName>
        <fullName evidence="8">MFS family arabinose efflux permease</fullName>
    </submittedName>
</protein>
<dbReference type="PANTHER" id="PTHR23531">
    <property type="entry name" value="QUINOLENE RESISTANCE PROTEIN NORA"/>
    <property type="match status" value="1"/>
</dbReference>
<dbReference type="PROSITE" id="PS00217">
    <property type="entry name" value="SUGAR_TRANSPORT_2"/>
    <property type="match status" value="1"/>
</dbReference>
<feature type="transmembrane region" description="Helical" evidence="6">
    <location>
        <begin position="240"/>
        <end position="259"/>
    </location>
</feature>
<dbReference type="PANTHER" id="PTHR23531:SF1">
    <property type="entry name" value="QUINOLENE RESISTANCE PROTEIN NORA"/>
    <property type="match status" value="1"/>
</dbReference>
<evidence type="ECO:0000256" key="6">
    <source>
        <dbReference type="SAM" id="Phobius"/>
    </source>
</evidence>
<dbReference type="GO" id="GO:0005886">
    <property type="term" value="C:plasma membrane"/>
    <property type="evidence" value="ECO:0007669"/>
    <property type="project" value="UniProtKB-SubCell"/>
</dbReference>
<dbReference type="EMBL" id="JAVDXW010000001">
    <property type="protein sequence ID" value="MDR7301180.1"/>
    <property type="molecule type" value="Genomic_DNA"/>
</dbReference>
<feature type="transmembrane region" description="Helical" evidence="6">
    <location>
        <begin position="178"/>
        <end position="200"/>
    </location>
</feature>
<comment type="subcellular location">
    <subcellularLocation>
        <location evidence="1">Cell membrane</location>
        <topology evidence="1">Multi-pass membrane protein</topology>
    </subcellularLocation>
</comment>
<feature type="compositionally biased region" description="Basic and acidic residues" evidence="5">
    <location>
        <begin position="211"/>
        <end position="228"/>
    </location>
</feature>
<dbReference type="InterPro" id="IPR052714">
    <property type="entry name" value="MFS_Exporter"/>
</dbReference>
<feature type="domain" description="Major facilitator superfamily (MFS) profile" evidence="7">
    <location>
        <begin position="25"/>
        <end position="406"/>
    </location>
</feature>
<dbReference type="Proteomes" id="UP001180845">
    <property type="component" value="Unassembled WGS sequence"/>
</dbReference>
<name>A0AAE4CKK1_9ACTN</name>
<evidence type="ECO:0000256" key="1">
    <source>
        <dbReference type="ARBA" id="ARBA00004651"/>
    </source>
</evidence>
<keyword evidence="3 6" id="KW-1133">Transmembrane helix</keyword>
<feature type="transmembrane region" description="Helical" evidence="6">
    <location>
        <begin position="326"/>
        <end position="345"/>
    </location>
</feature>
<keyword evidence="4 6" id="KW-0472">Membrane</keyword>
<feature type="region of interest" description="Disordered" evidence="5">
    <location>
        <begin position="211"/>
        <end position="230"/>
    </location>
</feature>
<reference evidence="8" key="1">
    <citation type="submission" date="2023-07" db="EMBL/GenBank/DDBJ databases">
        <title>Sequencing the genomes of 1000 actinobacteria strains.</title>
        <authorList>
            <person name="Klenk H.-P."/>
        </authorList>
    </citation>
    <scope>NUCLEOTIDE SEQUENCE</scope>
    <source>
        <strain evidence="8">DSM 45977</strain>
    </source>
</reference>
<dbReference type="InterPro" id="IPR005829">
    <property type="entry name" value="Sugar_transporter_CS"/>
</dbReference>
<feature type="transmembrane region" description="Helical" evidence="6">
    <location>
        <begin position="91"/>
        <end position="111"/>
    </location>
</feature>
<dbReference type="AlphaFoldDB" id="A0AAE4CKK1"/>
<feature type="transmembrane region" description="Helical" evidence="6">
    <location>
        <begin position="383"/>
        <end position="401"/>
    </location>
</feature>
<dbReference type="RefSeq" id="WP_310271191.1">
    <property type="nucleotide sequence ID" value="NZ_JAVDXW010000001.1"/>
</dbReference>
<dbReference type="InterPro" id="IPR036259">
    <property type="entry name" value="MFS_trans_sf"/>
</dbReference>
<proteinExistence type="predicted"/>
<keyword evidence="9" id="KW-1185">Reference proteome</keyword>
<organism evidence="8 9">
    <name type="scientific">Haloactinomyces albus</name>
    <dbReference type="NCBI Taxonomy" id="1352928"/>
    <lineage>
        <taxon>Bacteria</taxon>
        <taxon>Bacillati</taxon>
        <taxon>Actinomycetota</taxon>
        <taxon>Actinomycetes</taxon>
        <taxon>Actinopolysporales</taxon>
        <taxon>Actinopolysporaceae</taxon>
        <taxon>Haloactinomyces</taxon>
    </lineage>
</organism>
<dbReference type="GO" id="GO:0022857">
    <property type="term" value="F:transmembrane transporter activity"/>
    <property type="evidence" value="ECO:0007669"/>
    <property type="project" value="InterPro"/>
</dbReference>
<feature type="transmembrane region" description="Helical" evidence="6">
    <location>
        <begin position="296"/>
        <end position="320"/>
    </location>
</feature>